<proteinExistence type="predicted"/>
<evidence type="ECO:0000256" key="1">
    <source>
        <dbReference type="SAM" id="Phobius"/>
    </source>
</evidence>
<keyword evidence="1" id="KW-0812">Transmembrane</keyword>
<keyword evidence="1" id="KW-0472">Membrane</keyword>
<evidence type="ECO:0000313" key="2">
    <source>
        <dbReference type="EMBL" id="CAL8098172.1"/>
    </source>
</evidence>
<gene>
    <name evidence="2" type="ORF">ODALV1_LOCUS9849</name>
</gene>
<keyword evidence="3" id="KW-1185">Reference proteome</keyword>
<sequence length="551" mass="64629">MLTAGYVPRDKEFIKSVKRGNISELIRSLQKYPHLKPEYSSYYQKTYEETTPNWKFPTVRNLEEYLVPFAHCLVHVTNIQNVDVQQHSVVPIIMRHHTPAKIIDTYLCRKECLLWLPPAINVTGAKLATNSAFDCPLSKYIKDTFSTNGLCSSIVRWNFALNIRPWNCEVTVALFPPFYVYTARYFNSYEWRHMLPIHLLFSPVWNPTVLARSNKEHFISNVFNILILDELYEVNFYMENAFKWKENIFRSPHLLLDVNQTLNYVKLKNLTDKDAKKIMLLRWGYVAMSEVFKLISDFIVENYVFGIPSNEYNRLKILWRNSKLLPELTKLYKNVEAEVKNWEGSRQYYQKFHASLSKLQERHAFEILKKCNKVAVILPALTCHQIARNLSEIENLADVYVGEELLYNQSFRIRISGSVPHNILMRAKHLMASGIWDFWSEIFRHEATFREDKSSETQLVAPSMSGNISVVFTIILFGFACAVAVFVIEIRKIIYDCGMVASKLIKNSFIYLVCAVAKYLDRKQIAWIWVCNNSDGSHNRVVRRRRRRRRV</sequence>
<name>A0ABP1QCI4_9HEXA</name>
<feature type="transmembrane region" description="Helical" evidence="1">
    <location>
        <begin position="468"/>
        <end position="488"/>
    </location>
</feature>
<protein>
    <submittedName>
        <fullName evidence="2">Uncharacterized protein</fullName>
    </submittedName>
</protein>
<accession>A0ABP1QCI4</accession>
<dbReference type="EMBL" id="CAXLJM020000030">
    <property type="protein sequence ID" value="CAL8098172.1"/>
    <property type="molecule type" value="Genomic_DNA"/>
</dbReference>
<dbReference type="Proteomes" id="UP001642540">
    <property type="component" value="Unassembled WGS sequence"/>
</dbReference>
<organism evidence="2 3">
    <name type="scientific">Orchesella dallaii</name>
    <dbReference type="NCBI Taxonomy" id="48710"/>
    <lineage>
        <taxon>Eukaryota</taxon>
        <taxon>Metazoa</taxon>
        <taxon>Ecdysozoa</taxon>
        <taxon>Arthropoda</taxon>
        <taxon>Hexapoda</taxon>
        <taxon>Collembola</taxon>
        <taxon>Entomobryomorpha</taxon>
        <taxon>Entomobryoidea</taxon>
        <taxon>Orchesellidae</taxon>
        <taxon>Orchesellinae</taxon>
        <taxon>Orchesella</taxon>
    </lineage>
</organism>
<comment type="caution">
    <text evidence="2">The sequence shown here is derived from an EMBL/GenBank/DDBJ whole genome shotgun (WGS) entry which is preliminary data.</text>
</comment>
<reference evidence="2 3" key="1">
    <citation type="submission" date="2024-08" db="EMBL/GenBank/DDBJ databases">
        <authorList>
            <person name="Cucini C."/>
            <person name="Frati F."/>
        </authorList>
    </citation>
    <scope>NUCLEOTIDE SEQUENCE [LARGE SCALE GENOMIC DNA]</scope>
</reference>
<keyword evidence="1" id="KW-1133">Transmembrane helix</keyword>
<evidence type="ECO:0000313" key="3">
    <source>
        <dbReference type="Proteomes" id="UP001642540"/>
    </source>
</evidence>